<dbReference type="PATRIC" id="fig|1469144.10.peg.4623"/>
<dbReference type="EMBL" id="LAXD01000001">
    <property type="protein sequence ID" value="KWX03256.1"/>
    <property type="molecule type" value="Genomic_DNA"/>
</dbReference>
<keyword evidence="2" id="KW-1185">Reference proteome</keyword>
<name>A0A132MZU6_9ACTN</name>
<proteinExistence type="predicted"/>
<evidence type="ECO:0000313" key="1">
    <source>
        <dbReference type="EMBL" id="KWX03256.1"/>
    </source>
</evidence>
<dbReference type="Proteomes" id="UP000070188">
    <property type="component" value="Unassembled WGS sequence"/>
</dbReference>
<gene>
    <name evidence="1" type="ORF">LI90_4307</name>
</gene>
<sequence length="480" mass="53347">MGGGMSVTDLDEQQRRLVLTAHPLQRVGAYALADLAGARRPEEVTPEGFDAAVAKMTADAIQAAKVRDTKRPEGFWLKVSLSFFPNSKMNHNAQLKKSDEELDAGIREWRTPPEPASWPGVRCVLCGREAVGFYGKVDVPLAESHLYRNTTPRGHAGLALCWPCVCSFHALPYGCRLTGGPSIALHSWDERFLAYVVSGQVDENRRIIAVGQPADKILAREVVALDALRHYGKPLTAGVELLVFSNNNKGQTLDIHCLEQPLAEWLRRTSQQPELRQGFVSLLLAHVTPTSPGVVGLARNAFHAPEKIPAACARYLTDRFDRSGLVPRDAADLARLCFSFVIEVMRMKESDLAELRATARGVALLLSRESSGGKLREFNSTLHDQRRMQDWLRRQAVEWKLDPKNKGSQPLLSSRAFQLLFDTSTDNQAPFHRQLLFIAVLEELHRLDWCPKDAAEVAKEIAEESAALGVDDTKYLEGEE</sequence>
<reference evidence="2" key="1">
    <citation type="submission" date="2015-04" db="EMBL/GenBank/DDBJ databases">
        <title>Physiological reanalysis, assessment of diazotrophy, and genome sequences of multiple isolates of Streptomyces thermoautotrophicus.</title>
        <authorList>
            <person name="MacKellar D.C."/>
            <person name="Lieber L."/>
            <person name="Norman J."/>
            <person name="Bolger A."/>
            <person name="Tobin C."/>
            <person name="Murray J.W."/>
            <person name="Chang R."/>
            <person name="Ford T."/>
            <person name="Nguyen P.Q."/>
            <person name="Woodward J."/>
            <person name="Permingeat H."/>
            <person name="Joshi N.S."/>
            <person name="Silver P.A."/>
            <person name="Usadel B."/>
            <person name="Rutherford A.W."/>
            <person name="Friesen M."/>
            <person name="Prell J."/>
        </authorList>
    </citation>
    <scope>NUCLEOTIDE SEQUENCE [LARGE SCALE GENOMIC DNA]</scope>
    <source>
        <strain evidence="2">H1</strain>
    </source>
</reference>
<dbReference type="AlphaFoldDB" id="A0A132MZU6"/>
<comment type="caution">
    <text evidence="1">The sequence shown here is derived from an EMBL/GenBank/DDBJ whole genome shotgun (WGS) entry which is preliminary data.</text>
</comment>
<dbReference type="STRING" id="1469144.LI90_4307"/>
<accession>A0A132MZU6</accession>
<evidence type="ECO:0008006" key="3">
    <source>
        <dbReference type="Google" id="ProtNLM"/>
    </source>
</evidence>
<organism evidence="1 2">
    <name type="scientific">Carbonactinospora thermoautotrophica</name>
    <dbReference type="NCBI Taxonomy" id="1469144"/>
    <lineage>
        <taxon>Bacteria</taxon>
        <taxon>Bacillati</taxon>
        <taxon>Actinomycetota</taxon>
        <taxon>Actinomycetes</taxon>
        <taxon>Kitasatosporales</taxon>
        <taxon>Carbonactinosporaceae</taxon>
        <taxon>Carbonactinospora</taxon>
    </lineage>
</organism>
<protein>
    <recommendedName>
        <fullName evidence="3">Type I-B CRISPR-associated protein Cas8b1/Cst1</fullName>
    </recommendedName>
</protein>
<evidence type="ECO:0000313" key="2">
    <source>
        <dbReference type="Proteomes" id="UP000070188"/>
    </source>
</evidence>